<dbReference type="PANTHER" id="PTHR42951">
    <property type="entry name" value="METALLO-BETA-LACTAMASE DOMAIN-CONTAINING"/>
    <property type="match status" value="1"/>
</dbReference>
<organism evidence="2 3">
    <name type="scientific">Williamsia limnetica</name>
    <dbReference type="NCBI Taxonomy" id="882452"/>
    <lineage>
        <taxon>Bacteria</taxon>
        <taxon>Bacillati</taxon>
        <taxon>Actinomycetota</taxon>
        <taxon>Actinomycetes</taxon>
        <taxon>Mycobacteriales</taxon>
        <taxon>Nocardiaceae</taxon>
        <taxon>Williamsia</taxon>
    </lineage>
</organism>
<dbReference type="Gene3D" id="3.60.15.10">
    <property type="entry name" value="Ribonuclease Z/Hydroxyacylglutathione hydrolase-like"/>
    <property type="match status" value="1"/>
</dbReference>
<protein>
    <submittedName>
        <fullName evidence="2">Glyoxylase-like metal-dependent hydrolase (Beta-lactamase superfamily II)</fullName>
    </submittedName>
</protein>
<feature type="domain" description="Metallo-beta-lactamase" evidence="1">
    <location>
        <begin position="18"/>
        <end position="225"/>
    </location>
</feature>
<gene>
    <name evidence="2" type="ORF">DFR67_10658</name>
</gene>
<dbReference type="InterPro" id="IPR036866">
    <property type="entry name" value="RibonucZ/Hydroxyglut_hydro"/>
</dbReference>
<dbReference type="CDD" id="cd07721">
    <property type="entry name" value="yflN-like_MBL-fold"/>
    <property type="match status" value="1"/>
</dbReference>
<dbReference type="EMBL" id="QJSP01000006">
    <property type="protein sequence ID" value="PYE17355.1"/>
    <property type="molecule type" value="Genomic_DNA"/>
</dbReference>
<dbReference type="InterPro" id="IPR050855">
    <property type="entry name" value="NDM-1-like"/>
</dbReference>
<dbReference type="Pfam" id="PF00753">
    <property type="entry name" value="Lactamase_B"/>
    <property type="match status" value="1"/>
</dbReference>
<dbReference type="PANTHER" id="PTHR42951:SF17">
    <property type="entry name" value="METALLO-BETA-LACTAMASE DOMAIN-CONTAINING PROTEIN"/>
    <property type="match status" value="1"/>
</dbReference>
<dbReference type="Proteomes" id="UP000247591">
    <property type="component" value="Unassembled WGS sequence"/>
</dbReference>
<name>A0A318RM11_WILLI</name>
<evidence type="ECO:0000313" key="3">
    <source>
        <dbReference type="Proteomes" id="UP000247591"/>
    </source>
</evidence>
<dbReference type="SMART" id="SM00849">
    <property type="entry name" value="Lactamase_B"/>
    <property type="match status" value="1"/>
</dbReference>
<proteinExistence type="predicted"/>
<dbReference type="GO" id="GO:0016787">
    <property type="term" value="F:hydrolase activity"/>
    <property type="evidence" value="ECO:0007669"/>
    <property type="project" value="UniProtKB-KW"/>
</dbReference>
<comment type="caution">
    <text evidence="2">The sequence shown here is derived from an EMBL/GenBank/DDBJ whole genome shotgun (WGS) entry which is preliminary data.</text>
</comment>
<keyword evidence="2" id="KW-0378">Hydrolase</keyword>
<accession>A0A318RM11</accession>
<keyword evidence="3" id="KW-1185">Reference proteome</keyword>
<dbReference type="AlphaFoldDB" id="A0A318RM11"/>
<reference evidence="2 3" key="1">
    <citation type="submission" date="2018-06" db="EMBL/GenBank/DDBJ databases">
        <title>Genomic Encyclopedia of Type Strains, Phase IV (KMG-IV): sequencing the most valuable type-strain genomes for metagenomic binning, comparative biology and taxonomic classification.</title>
        <authorList>
            <person name="Goeker M."/>
        </authorList>
    </citation>
    <scope>NUCLEOTIDE SEQUENCE [LARGE SCALE GENOMIC DNA]</scope>
    <source>
        <strain evidence="2 3">DSM 45521</strain>
    </source>
</reference>
<evidence type="ECO:0000313" key="2">
    <source>
        <dbReference type="EMBL" id="PYE17355.1"/>
    </source>
</evidence>
<dbReference type="InterPro" id="IPR001279">
    <property type="entry name" value="Metallo-B-lactamas"/>
</dbReference>
<evidence type="ECO:0000259" key="1">
    <source>
        <dbReference type="SMART" id="SM00849"/>
    </source>
</evidence>
<sequence length="245" mass="26561">MILNTDVAPGVHRLERAATNVYLVEVDDRLLVVDAGLPRMWTQLHQALTQLGKTPADVAGVLLTHGHFDHVGMAARIQREWNVPIWVHQADSALARHPYRYQREQSRILFPLRHPASLPILGRMAAAGALWVRGVDDLEPVGIGSELPGGPTLIHTPGHTFGHVAVHFPDRDAVIVGDALVTLDPYTGRVGPRVVPGAATANVALARQSLSAVVDTHAQVVLPGHGDPWDQGIETAVDQALERHR</sequence>
<dbReference type="SUPFAM" id="SSF56281">
    <property type="entry name" value="Metallo-hydrolase/oxidoreductase"/>
    <property type="match status" value="1"/>
</dbReference>